<dbReference type="GO" id="GO:0140359">
    <property type="term" value="F:ABC-type transporter activity"/>
    <property type="evidence" value="ECO:0007669"/>
    <property type="project" value="InterPro"/>
</dbReference>
<evidence type="ECO:0000313" key="18">
    <source>
        <dbReference type="Proteomes" id="UP000254259"/>
    </source>
</evidence>
<feature type="transmembrane region" description="Helical" evidence="12">
    <location>
        <begin position="125"/>
        <end position="142"/>
    </location>
</feature>
<dbReference type="OMA" id="WISPIWH"/>
<evidence type="ECO:0000256" key="11">
    <source>
        <dbReference type="ARBA" id="ARBA00025119"/>
    </source>
</evidence>
<keyword evidence="10 12" id="KW-0472">Membrane</keyword>
<comment type="subunit">
    <text evidence="3">The complex is composed of two ATP-binding proteins (NodI) and two transmembrane proteins (NodJ).</text>
</comment>
<geneLocation type="plasmid" evidence="18">
    <name>cbm2636p</name>
</geneLocation>
<feature type="transmembrane region" description="Helical" evidence="12">
    <location>
        <begin position="30"/>
        <end position="57"/>
    </location>
</feature>
<evidence type="ECO:0000256" key="1">
    <source>
        <dbReference type="ARBA" id="ARBA00004429"/>
    </source>
</evidence>
<dbReference type="NCBIfam" id="TIGR01291">
    <property type="entry name" value="nodJ"/>
    <property type="match status" value="1"/>
</dbReference>
<dbReference type="PIRSF" id="PIRSF006648">
    <property type="entry name" value="DrrB"/>
    <property type="match status" value="1"/>
</dbReference>
<feature type="transmembrane region" description="Helical" evidence="12">
    <location>
        <begin position="234"/>
        <end position="256"/>
    </location>
</feature>
<dbReference type="Pfam" id="PF01061">
    <property type="entry name" value="ABC2_membrane"/>
    <property type="match status" value="1"/>
</dbReference>
<keyword evidence="6 12" id="KW-1003">Cell membrane</keyword>
<dbReference type="AlphaFoldDB" id="A0A375CMN9"/>
<feature type="transmembrane region" description="Helical" evidence="12">
    <location>
        <begin position="148"/>
        <end position="171"/>
    </location>
</feature>
<dbReference type="EMBL" id="OFSN01000041">
    <property type="protein sequence ID" value="SOY77783.1"/>
    <property type="molecule type" value="Genomic_DNA"/>
</dbReference>
<reference evidence="18 19" key="1">
    <citation type="submission" date="2018-01" db="EMBL/GenBank/DDBJ databases">
        <authorList>
            <person name="Clerissi C."/>
        </authorList>
    </citation>
    <scope>NUCLEOTIDE SEQUENCE [LARGE SCALE GENOMIC DNA]</scope>
    <source>
        <strain evidence="15">Cupriavidus taiwanensis LMG 19430</strain>
        <strain evidence="14">Cupriavidus taiwanensis STM 3521</strain>
        <strain evidence="16">Cupriavidus taiwanensis STM 6021</strain>
        <strain evidence="17">Cupriavidus taiwanensis SWF 66322</strain>
        <plasmid evidence="19">cbm2589_p</plasmid>
        <plasmid evidence="18">cbm2636p</plasmid>
        <plasmid evidence="17">CBM2636p</plasmid>
    </source>
</reference>
<feature type="transmembrane region" description="Helical" evidence="12">
    <location>
        <begin position="178"/>
        <end position="199"/>
    </location>
</feature>
<protein>
    <recommendedName>
        <fullName evidence="12">Transport permease protein</fullName>
    </recommendedName>
</protein>
<dbReference type="InterPro" id="IPR000412">
    <property type="entry name" value="ABC_2_transport"/>
</dbReference>
<feature type="domain" description="ABC transmembrane type-2" evidence="13">
    <location>
        <begin position="33"/>
        <end position="259"/>
    </location>
</feature>
<keyword evidence="17" id="KW-0614">Plasmid</keyword>
<dbReference type="InterPro" id="IPR051784">
    <property type="entry name" value="Nod_factor_ABC_transporter"/>
</dbReference>
<evidence type="ECO:0000313" key="15">
    <source>
        <dbReference type="EMBL" id="SOY77783.1"/>
    </source>
</evidence>
<dbReference type="PANTHER" id="PTHR43229">
    <property type="entry name" value="NODULATION PROTEIN J"/>
    <property type="match status" value="1"/>
</dbReference>
<keyword evidence="5" id="KW-0536">Nodulation</keyword>
<evidence type="ECO:0000313" key="14">
    <source>
        <dbReference type="EMBL" id="SOY75731.1"/>
    </source>
</evidence>
<keyword evidence="8 12" id="KW-0812">Transmembrane</keyword>
<name>A0A375CMN9_9BURK</name>
<geneLocation type="plasmid" evidence="19">
    <name>cbm2589_p</name>
</geneLocation>
<dbReference type="EMBL" id="OGUU01000018">
    <property type="protein sequence ID" value="SPC25132.1"/>
    <property type="molecule type" value="Genomic_DNA"/>
</dbReference>
<dbReference type="EMBL" id="LT984815">
    <property type="protein sequence ID" value="SPD69478.1"/>
    <property type="molecule type" value="Genomic_DNA"/>
</dbReference>
<dbReference type="InterPro" id="IPR005981">
    <property type="entry name" value="ABC_transptNodJ"/>
</dbReference>
<evidence type="ECO:0000256" key="7">
    <source>
        <dbReference type="ARBA" id="ARBA00022519"/>
    </source>
</evidence>
<gene>
    <name evidence="16" type="primary">nodJ</name>
    <name evidence="15" type="ORF">CBM2586_P210010</name>
    <name evidence="14" type="ORF">CBM2589_P210009</name>
    <name evidence="16" type="ORF">CBM2594_P130008</name>
    <name evidence="17" type="ORF">CBM2636_P20165</name>
</gene>
<evidence type="ECO:0000256" key="12">
    <source>
        <dbReference type="RuleBase" id="RU361157"/>
    </source>
</evidence>
<keyword evidence="9 12" id="KW-1133">Transmembrane helix</keyword>
<evidence type="ECO:0000256" key="5">
    <source>
        <dbReference type="ARBA" id="ARBA00022458"/>
    </source>
</evidence>
<evidence type="ECO:0000256" key="4">
    <source>
        <dbReference type="ARBA" id="ARBA00022448"/>
    </source>
</evidence>
<comment type="function">
    <text evidence="11">Part of the ABC transporter complex NodIJ involved in the export of the nodulation factors (Nod factors), the bacterial signal molecules that induce symbiosis and subsequent nodulation induction. Nod factors are LCO (lipo-chitin oligosaccharide), a modified beta-1,4-linked N-acetylglucosamine oligosaccharide. This subunit encodes the transporter.</text>
</comment>
<dbReference type="RefSeq" id="WP_012354663.1">
    <property type="nucleotide sequence ID" value="NZ_CBCRZP010000064.1"/>
</dbReference>
<proteinExistence type="inferred from homology"/>
<evidence type="ECO:0000313" key="17">
    <source>
        <dbReference type="EMBL" id="SPD69478.1"/>
    </source>
</evidence>
<dbReference type="PROSITE" id="PS51012">
    <property type="entry name" value="ABC_TM2"/>
    <property type="match status" value="1"/>
</dbReference>
<dbReference type="PRINTS" id="PR00164">
    <property type="entry name" value="ABC2TRNSPORT"/>
</dbReference>
<dbReference type="InterPro" id="IPR013525">
    <property type="entry name" value="ABC2_TM"/>
</dbReference>
<keyword evidence="4 12" id="KW-0813">Transport</keyword>
<keyword evidence="7" id="KW-0997">Cell inner membrane</keyword>
<evidence type="ECO:0000313" key="19">
    <source>
        <dbReference type="Proteomes" id="UP000256297"/>
    </source>
</evidence>
<comment type="similarity">
    <text evidence="2">Belongs to the ABC-2 integral membrane protein family. Lipooligosaccharide exporter (TC 3.A.1.102) subfamily.</text>
</comment>
<dbReference type="Proteomes" id="UP000257016">
    <property type="component" value="Unassembled WGS sequence"/>
</dbReference>
<dbReference type="GO" id="GO:0015772">
    <property type="term" value="P:oligosaccharide transport"/>
    <property type="evidence" value="ECO:0007669"/>
    <property type="project" value="InterPro"/>
</dbReference>
<evidence type="ECO:0000256" key="3">
    <source>
        <dbReference type="ARBA" id="ARBA00011350"/>
    </source>
</evidence>
<dbReference type="Proteomes" id="UP000257139">
    <property type="component" value="Plasmid CBM2594_p"/>
</dbReference>
<dbReference type="Proteomes" id="UP000256297">
    <property type="component" value="Plasmid CBM2589_p"/>
</dbReference>
<accession>A0A375CMN9</accession>
<sequence length="262" mass="28439">MRDVLMMTLPANAWNWRTVWRRNFLAWRKAALVSLIGNLADPMMYLFGLGFGVGVLIDHVEGSAYISFLTAGMVAASAMTSATVETIYAAFSRMHTQRMWEAVLCTKLTVGDVVLGEMTWAASKALLAGTAVAGVAATLGYADLSNIFLLIPVIVLTGFAFASLAMVLVAIAPSYDYFVFYQTLVLTPMLFLSGVIFPVEQLPGALHLVSRALPLSHSVELIRPAMLGRPSASVGLHVSVLCLYAIVPFFLSTNLVRRRLMS</sequence>
<evidence type="ECO:0000256" key="10">
    <source>
        <dbReference type="ARBA" id="ARBA00023136"/>
    </source>
</evidence>
<dbReference type="Proteomes" id="UP000254259">
    <property type="component" value="Plasmid CBM2636p"/>
</dbReference>
<dbReference type="GO" id="GO:0043190">
    <property type="term" value="C:ATP-binding cassette (ABC) transporter complex"/>
    <property type="evidence" value="ECO:0007669"/>
    <property type="project" value="InterPro"/>
</dbReference>
<dbReference type="GeneID" id="29763432"/>
<geneLocation type="plasmid" evidence="17">
    <name>CBM2636p</name>
</geneLocation>
<dbReference type="EMBL" id="OFSP01000053">
    <property type="protein sequence ID" value="SOY75731.1"/>
    <property type="molecule type" value="Genomic_DNA"/>
</dbReference>
<comment type="subcellular location">
    <subcellularLocation>
        <location evidence="1 12">Cell inner membrane</location>
        <topology evidence="1 12">Multi-pass membrane protein</topology>
    </subcellularLocation>
</comment>
<evidence type="ECO:0000256" key="9">
    <source>
        <dbReference type="ARBA" id="ARBA00022989"/>
    </source>
</evidence>
<evidence type="ECO:0000256" key="8">
    <source>
        <dbReference type="ARBA" id="ARBA00022692"/>
    </source>
</evidence>
<evidence type="ECO:0000256" key="6">
    <source>
        <dbReference type="ARBA" id="ARBA00022475"/>
    </source>
</evidence>
<evidence type="ECO:0000313" key="16">
    <source>
        <dbReference type="EMBL" id="SPC25132.1"/>
    </source>
</evidence>
<evidence type="ECO:0000256" key="2">
    <source>
        <dbReference type="ARBA" id="ARBA00008394"/>
    </source>
</evidence>
<dbReference type="PANTHER" id="PTHR43229:SF2">
    <property type="entry name" value="NODULATION PROTEIN J"/>
    <property type="match status" value="1"/>
</dbReference>
<feature type="transmembrane region" description="Helical" evidence="12">
    <location>
        <begin position="63"/>
        <end position="91"/>
    </location>
</feature>
<evidence type="ECO:0000259" key="13">
    <source>
        <dbReference type="PROSITE" id="PS51012"/>
    </source>
</evidence>
<dbReference type="InterPro" id="IPR047817">
    <property type="entry name" value="ABC2_TM_bact-type"/>
</dbReference>
<organism evidence="16">
    <name type="scientific">Cupriavidus taiwanensis</name>
    <dbReference type="NCBI Taxonomy" id="164546"/>
    <lineage>
        <taxon>Bacteria</taxon>
        <taxon>Pseudomonadati</taxon>
        <taxon>Pseudomonadota</taxon>
        <taxon>Betaproteobacteria</taxon>
        <taxon>Burkholderiales</taxon>
        <taxon>Burkholderiaceae</taxon>
        <taxon>Cupriavidus</taxon>
    </lineage>
</organism>